<dbReference type="AlphaFoldDB" id="A0A382WQ22"/>
<accession>A0A382WQ22</accession>
<reference evidence="1" key="1">
    <citation type="submission" date="2018-05" db="EMBL/GenBank/DDBJ databases">
        <authorList>
            <person name="Lanie J.A."/>
            <person name="Ng W.-L."/>
            <person name="Kazmierczak K.M."/>
            <person name="Andrzejewski T.M."/>
            <person name="Davidsen T.M."/>
            <person name="Wayne K.J."/>
            <person name="Tettelin H."/>
            <person name="Glass J.I."/>
            <person name="Rusch D."/>
            <person name="Podicherti R."/>
            <person name="Tsui H.-C.T."/>
            <person name="Winkler M.E."/>
        </authorList>
    </citation>
    <scope>NUCLEOTIDE SEQUENCE</scope>
</reference>
<evidence type="ECO:0000313" key="1">
    <source>
        <dbReference type="EMBL" id="SVD60654.1"/>
    </source>
</evidence>
<sequence length="31" mass="3512">MIGKLKDILLEDILTTSLIIYCSGWVLSILF</sequence>
<feature type="non-terminal residue" evidence="1">
    <location>
        <position position="31"/>
    </location>
</feature>
<proteinExistence type="predicted"/>
<dbReference type="EMBL" id="UINC01161450">
    <property type="protein sequence ID" value="SVD60654.1"/>
    <property type="molecule type" value="Genomic_DNA"/>
</dbReference>
<gene>
    <name evidence="1" type="ORF">METZ01_LOCUS413508</name>
</gene>
<organism evidence="1">
    <name type="scientific">marine metagenome</name>
    <dbReference type="NCBI Taxonomy" id="408172"/>
    <lineage>
        <taxon>unclassified sequences</taxon>
        <taxon>metagenomes</taxon>
        <taxon>ecological metagenomes</taxon>
    </lineage>
</organism>
<protein>
    <submittedName>
        <fullName evidence="1">Uncharacterized protein</fullName>
    </submittedName>
</protein>
<name>A0A382WQ22_9ZZZZ</name>